<dbReference type="AlphaFoldDB" id="A0A0F9LJK2"/>
<gene>
    <name evidence="1" type="ORF">LCGC14_1501930</name>
</gene>
<dbReference type="EMBL" id="LAZR01010909">
    <property type="protein sequence ID" value="KKM64390.1"/>
    <property type="molecule type" value="Genomic_DNA"/>
</dbReference>
<reference evidence="1" key="1">
    <citation type="journal article" date="2015" name="Nature">
        <title>Complex archaea that bridge the gap between prokaryotes and eukaryotes.</title>
        <authorList>
            <person name="Spang A."/>
            <person name="Saw J.H."/>
            <person name="Jorgensen S.L."/>
            <person name="Zaremba-Niedzwiedzka K."/>
            <person name="Martijn J."/>
            <person name="Lind A.E."/>
            <person name="van Eijk R."/>
            <person name="Schleper C."/>
            <person name="Guy L."/>
            <person name="Ettema T.J."/>
        </authorList>
    </citation>
    <scope>NUCLEOTIDE SEQUENCE</scope>
</reference>
<proteinExistence type="predicted"/>
<sequence length="60" mass="7270">MKVWVIIIIMYSGSETDDSHIYEVQVFKTKEAKDKFITEFQSWNHWGVKEIYDEEKVIKE</sequence>
<name>A0A0F9LJK2_9ZZZZ</name>
<evidence type="ECO:0000313" key="1">
    <source>
        <dbReference type="EMBL" id="KKM64390.1"/>
    </source>
</evidence>
<accession>A0A0F9LJK2</accession>
<protein>
    <submittedName>
        <fullName evidence="1">Uncharacterized protein</fullName>
    </submittedName>
</protein>
<comment type="caution">
    <text evidence="1">The sequence shown here is derived from an EMBL/GenBank/DDBJ whole genome shotgun (WGS) entry which is preliminary data.</text>
</comment>
<organism evidence="1">
    <name type="scientific">marine sediment metagenome</name>
    <dbReference type="NCBI Taxonomy" id="412755"/>
    <lineage>
        <taxon>unclassified sequences</taxon>
        <taxon>metagenomes</taxon>
        <taxon>ecological metagenomes</taxon>
    </lineage>
</organism>